<evidence type="ECO:0000256" key="1">
    <source>
        <dbReference type="ARBA" id="ARBA00001913"/>
    </source>
</evidence>
<evidence type="ECO:0000256" key="2">
    <source>
        <dbReference type="ARBA" id="ARBA00004141"/>
    </source>
</evidence>
<organism evidence="17 18">
    <name type="scientific">Homarus americanus</name>
    <name type="common">American lobster</name>
    <dbReference type="NCBI Taxonomy" id="6706"/>
    <lineage>
        <taxon>Eukaryota</taxon>
        <taxon>Metazoa</taxon>
        <taxon>Ecdysozoa</taxon>
        <taxon>Arthropoda</taxon>
        <taxon>Crustacea</taxon>
        <taxon>Multicrustacea</taxon>
        <taxon>Malacostraca</taxon>
        <taxon>Eumalacostraca</taxon>
        <taxon>Eucarida</taxon>
        <taxon>Decapoda</taxon>
        <taxon>Pleocyemata</taxon>
        <taxon>Astacidea</taxon>
        <taxon>Nephropoidea</taxon>
        <taxon>Nephropidae</taxon>
        <taxon>Homarus</taxon>
    </lineage>
</organism>
<dbReference type="SUPFAM" id="SSF56436">
    <property type="entry name" value="C-type lectin-like"/>
    <property type="match status" value="1"/>
</dbReference>
<evidence type="ECO:0000256" key="4">
    <source>
        <dbReference type="ARBA" id="ARBA00022448"/>
    </source>
</evidence>
<dbReference type="SUPFAM" id="SSF63712">
    <property type="entry name" value="Nicotinic receptor ligand binding domain-like"/>
    <property type="match status" value="1"/>
</dbReference>
<keyword evidence="9 15" id="KW-0472">Membrane</keyword>
<keyword evidence="5" id="KW-1003">Cell membrane</keyword>
<dbReference type="PROSITE" id="PS01209">
    <property type="entry name" value="LDLRA_1"/>
    <property type="match status" value="1"/>
</dbReference>
<evidence type="ECO:0000313" key="17">
    <source>
        <dbReference type="EMBL" id="KAG7160120.1"/>
    </source>
</evidence>
<evidence type="ECO:0000256" key="9">
    <source>
        <dbReference type="ARBA" id="ARBA00023136"/>
    </source>
</evidence>
<comment type="cofactor">
    <cofactor evidence="1">
        <name>Ca(2+)</name>
        <dbReference type="ChEBI" id="CHEBI:29108"/>
    </cofactor>
</comment>
<feature type="disulfide bond" evidence="13">
    <location>
        <begin position="424"/>
        <end position="442"/>
    </location>
</feature>
<dbReference type="Pfam" id="PF00354">
    <property type="entry name" value="Pentaxin"/>
    <property type="match status" value="1"/>
</dbReference>
<dbReference type="InterPro" id="IPR006029">
    <property type="entry name" value="Neurotrans-gated_channel_TM"/>
</dbReference>
<name>A0A8J5JR14_HOMAM</name>
<dbReference type="GO" id="GO:0004888">
    <property type="term" value="F:transmembrane signaling receptor activity"/>
    <property type="evidence" value="ECO:0007669"/>
    <property type="project" value="InterPro"/>
</dbReference>
<feature type="disulfide bond" evidence="13">
    <location>
        <begin position="417"/>
        <end position="429"/>
    </location>
</feature>
<dbReference type="GO" id="GO:0005254">
    <property type="term" value="F:chloride channel activity"/>
    <property type="evidence" value="ECO:0007669"/>
    <property type="project" value="UniProtKB-ARBA"/>
</dbReference>
<evidence type="ECO:0000256" key="11">
    <source>
        <dbReference type="ARBA" id="ARBA00023180"/>
    </source>
</evidence>
<dbReference type="Gene3D" id="2.70.170.10">
    <property type="entry name" value="Neurotransmitter-gated ion-channel ligand-binding domain"/>
    <property type="match status" value="1"/>
</dbReference>
<dbReference type="InterPro" id="IPR002172">
    <property type="entry name" value="LDrepeatLR_classA_rpt"/>
</dbReference>
<dbReference type="SMART" id="SM00159">
    <property type="entry name" value="PTX"/>
    <property type="match status" value="1"/>
</dbReference>
<dbReference type="Proteomes" id="UP000747542">
    <property type="component" value="Unassembled WGS sequence"/>
</dbReference>
<dbReference type="Gene3D" id="1.20.58.390">
    <property type="entry name" value="Neurotransmitter-gated ion-channel transmembrane domain"/>
    <property type="match status" value="1"/>
</dbReference>
<keyword evidence="8" id="KW-0406">Ion transport</keyword>
<evidence type="ECO:0000256" key="14">
    <source>
        <dbReference type="PROSITE-ProRule" id="PRU01172"/>
    </source>
</evidence>
<dbReference type="EMBL" id="JAHLQT010031643">
    <property type="protein sequence ID" value="KAG7160120.1"/>
    <property type="molecule type" value="Genomic_DNA"/>
</dbReference>
<evidence type="ECO:0000256" key="8">
    <source>
        <dbReference type="ARBA" id="ARBA00023065"/>
    </source>
</evidence>
<comment type="subcellular location">
    <subcellularLocation>
        <location evidence="3">Cell membrane</location>
    </subcellularLocation>
    <subcellularLocation>
        <location evidence="2">Membrane</location>
        <topology evidence="2">Multi-pass membrane protein</topology>
    </subcellularLocation>
</comment>
<dbReference type="InterPro" id="IPR001759">
    <property type="entry name" value="PTX_dom"/>
</dbReference>
<reference evidence="17" key="1">
    <citation type="journal article" date="2021" name="Sci. Adv.">
        <title>The American lobster genome reveals insights on longevity, neural, and immune adaptations.</title>
        <authorList>
            <person name="Polinski J.M."/>
            <person name="Zimin A.V."/>
            <person name="Clark K.F."/>
            <person name="Kohn A.B."/>
            <person name="Sadowski N."/>
            <person name="Timp W."/>
            <person name="Ptitsyn A."/>
            <person name="Khanna P."/>
            <person name="Romanova D.Y."/>
            <person name="Williams P."/>
            <person name="Greenwood S.J."/>
            <person name="Moroz L.L."/>
            <person name="Walt D.R."/>
            <person name="Bodnar A.G."/>
        </authorList>
    </citation>
    <scope>NUCLEOTIDE SEQUENCE</scope>
    <source>
        <strain evidence="17">GMGI-L3</strain>
    </source>
</reference>
<evidence type="ECO:0000256" key="7">
    <source>
        <dbReference type="ARBA" id="ARBA00022837"/>
    </source>
</evidence>
<keyword evidence="12" id="KW-0407">Ion channel</keyword>
<evidence type="ECO:0000256" key="10">
    <source>
        <dbReference type="ARBA" id="ARBA00023157"/>
    </source>
</evidence>
<evidence type="ECO:0000256" key="12">
    <source>
        <dbReference type="ARBA" id="ARBA00023303"/>
    </source>
</evidence>
<dbReference type="PROSITE" id="PS51828">
    <property type="entry name" value="PTX_2"/>
    <property type="match status" value="1"/>
</dbReference>
<comment type="caution">
    <text evidence="14">Lacks conserved residue(s) required for the propagation of feature annotation.</text>
</comment>
<dbReference type="InterPro" id="IPR016187">
    <property type="entry name" value="CTDL_fold"/>
</dbReference>
<dbReference type="InterPro" id="IPR018000">
    <property type="entry name" value="Neurotransmitter_ion_chnl_CS"/>
</dbReference>
<dbReference type="GO" id="GO:0005230">
    <property type="term" value="F:extracellular ligand-gated monoatomic ion channel activity"/>
    <property type="evidence" value="ECO:0007669"/>
    <property type="project" value="InterPro"/>
</dbReference>
<feature type="transmembrane region" description="Helical" evidence="15">
    <location>
        <begin position="602"/>
        <end position="626"/>
    </location>
</feature>
<dbReference type="SMART" id="SM00192">
    <property type="entry name" value="LDLa"/>
    <property type="match status" value="1"/>
</dbReference>
<dbReference type="PANTHER" id="PTHR19277">
    <property type="entry name" value="PENTRAXIN"/>
    <property type="match status" value="1"/>
</dbReference>
<keyword evidence="15" id="KW-0812">Transmembrane</keyword>
<dbReference type="InterPro" id="IPR036734">
    <property type="entry name" value="Neur_chan_lig-bd_sf"/>
</dbReference>
<evidence type="ECO:0000256" key="6">
    <source>
        <dbReference type="ARBA" id="ARBA00022723"/>
    </source>
</evidence>
<feature type="disulfide bond" evidence="13">
    <location>
        <begin position="436"/>
        <end position="451"/>
    </location>
</feature>
<dbReference type="CDD" id="cd00112">
    <property type="entry name" value="LDLa"/>
    <property type="match status" value="1"/>
</dbReference>
<dbReference type="PROSITE" id="PS50068">
    <property type="entry name" value="LDLRA_2"/>
    <property type="match status" value="1"/>
</dbReference>
<dbReference type="InterPro" id="IPR036055">
    <property type="entry name" value="LDL_receptor-like_sf"/>
</dbReference>
<accession>A0A8J5JR14</accession>
<dbReference type="GO" id="GO:0005886">
    <property type="term" value="C:plasma membrane"/>
    <property type="evidence" value="ECO:0007669"/>
    <property type="project" value="UniProtKB-SubCell"/>
</dbReference>
<keyword evidence="15" id="KW-1133">Transmembrane helix</keyword>
<dbReference type="PROSITE" id="PS00236">
    <property type="entry name" value="NEUROTR_ION_CHANNEL"/>
    <property type="match status" value="1"/>
</dbReference>
<evidence type="ECO:0000256" key="3">
    <source>
        <dbReference type="ARBA" id="ARBA00004236"/>
    </source>
</evidence>
<gene>
    <name evidence="17" type="primary">Lgc50-L</name>
    <name evidence="17" type="ORF">Hamer_G012660</name>
</gene>
<dbReference type="GO" id="GO:0046872">
    <property type="term" value="F:metal ion binding"/>
    <property type="evidence" value="ECO:0007669"/>
    <property type="project" value="UniProtKB-KW"/>
</dbReference>
<dbReference type="Gene3D" id="4.10.400.10">
    <property type="entry name" value="Low-density Lipoprotein Receptor"/>
    <property type="match status" value="1"/>
</dbReference>
<proteinExistence type="predicted"/>
<dbReference type="InterPro" id="IPR023415">
    <property type="entry name" value="LDLR_class-A_CS"/>
</dbReference>
<dbReference type="Gene3D" id="2.60.120.200">
    <property type="match status" value="1"/>
</dbReference>
<evidence type="ECO:0000256" key="15">
    <source>
        <dbReference type="SAM" id="Phobius"/>
    </source>
</evidence>
<keyword evidence="4" id="KW-0813">Transport</keyword>
<dbReference type="Pfam" id="PF00057">
    <property type="entry name" value="Ldl_recept_a"/>
    <property type="match status" value="1"/>
</dbReference>
<dbReference type="AlphaFoldDB" id="A0A8J5JR14"/>
<protein>
    <submittedName>
        <fullName evidence="17">Ligand-gated ion channel 50-like</fullName>
    </submittedName>
</protein>
<feature type="transmembrane region" description="Helical" evidence="15">
    <location>
        <begin position="633"/>
        <end position="652"/>
    </location>
</feature>
<dbReference type="InterPro" id="IPR051360">
    <property type="entry name" value="Neuronal_Pentraxin_Related"/>
</dbReference>
<keyword evidence="11" id="KW-0325">Glycoprotein</keyword>
<comment type="caution">
    <text evidence="17">The sequence shown here is derived from an EMBL/GenBank/DDBJ whole genome shotgun (WGS) entry which is preliminary data.</text>
</comment>
<keyword evidence="7" id="KW-0106">Calcium</keyword>
<dbReference type="InterPro" id="IPR006028">
    <property type="entry name" value="GABAA/Glycine_rcpt"/>
</dbReference>
<evidence type="ECO:0000256" key="13">
    <source>
        <dbReference type="PROSITE-ProRule" id="PRU00124"/>
    </source>
</evidence>
<dbReference type="SUPFAM" id="SSF90112">
    <property type="entry name" value="Neurotransmitter-gated ion-channel transmembrane pore"/>
    <property type="match status" value="1"/>
</dbReference>
<keyword evidence="10 13" id="KW-1015">Disulfide bond</keyword>
<evidence type="ECO:0000259" key="16">
    <source>
        <dbReference type="PROSITE" id="PS51828"/>
    </source>
</evidence>
<feature type="transmembrane region" description="Helical" evidence="15">
    <location>
        <begin position="664"/>
        <end position="690"/>
    </location>
</feature>
<dbReference type="PRINTS" id="PR00253">
    <property type="entry name" value="GABAARECEPTR"/>
</dbReference>
<evidence type="ECO:0000313" key="18">
    <source>
        <dbReference type="Proteomes" id="UP000747542"/>
    </source>
</evidence>
<dbReference type="InterPro" id="IPR038050">
    <property type="entry name" value="Neuro_actylchol_rec"/>
</dbReference>
<dbReference type="PANTHER" id="PTHR19277:SF125">
    <property type="entry name" value="B6"/>
    <property type="match status" value="1"/>
</dbReference>
<dbReference type="InterPro" id="IPR013320">
    <property type="entry name" value="ConA-like_dom_sf"/>
</dbReference>
<dbReference type="InterPro" id="IPR036719">
    <property type="entry name" value="Neuro-gated_channel_TM_sf"/>
</dbReference>
<keyword evidence="18" id="KW-1185">Reference proteome</keyword>
<evidence type="ECO:0000256" key="5">
    <source>
        <dbReference type="ARBA" id="ARBA00022475"/>
    </source>
</evidence>
<keyword evidence="6" id="KW-0479">Metal-binding</keyword>
<dbReference type="SUPFAM" id="SSF49899">
    <property type="entry name" value="Concanavalin A-like lectins/glucanases"/>
    <property type="match status" value="1"/>
</dbReference>
<dbReference type="Pfam" id="PF02932">
    <property type="entry name" value="Neur_chan_memb"/>
    <property type="match status" value="1"/>
</dbReference>
<feature type="domain" description="Pentraxin (PTX)" evidence="16">
    <location>
        <begin position="10"/>
        <end position="214"/>
    </location>
</feature>
<feature type="transmembrane region" description="Helical" evidence="15">
    <location>
        <begin position="725"/>
        <end position="745"/>
    </location>
</feature>
<sequence length="752" mass="85970">MQCVSERALFFQPDNLPSSEARATIMLDPTSSPPLTNLSVCSWFWIHHFREKTYVYSYATSDKNNNELNMGLKEYVAYIAVGGNYKYGLRNMTYVPGVWYHICFVVQYKKFFVYLDGQLQNTDDITPRNILMNGSLVLGQETDLVQGGYQEQQSFSGIITGFNLYSRGLSKEEVLALARCSSSVDEGDIVAWSSTSWQIEGQVTDFDLPQQEYCTRSSQTTLFPERLTNAAARQWCTNLKTVMSLPRNAEENTRLYQAATPFISVCQPPNHAKGFFWIAATDAAENGKWTDLEVEEWDDINCSDTYKFCFACEEEEVPAVLKMRGLCETDIKSAWFTLHQQGAQRPTFMGFTKYHVYLKEETSTWYLHDQWKNLTLATYYTYDLSYPIGTHQWILTTNYNVCGKPEGAQHELSLSACYDWEYTCGDGTCIKLEQRCDLRVDCPDNTDETGCEKLVLPKGYLSTLTPAGVSLGPLKMNLSLSIQGFSEVHTGGGRLIRMLGVHMCSGRFTKVLGVTDGRVSPPEPDDPSAPTHDEVYEGRSNPLRLSQKVNAPFSCSMNLRNFPFDTQQCHLLLRLTSARLDFLIWQDLNVTYLGEITLYRRFWFYLTSTYLPTIMLMVISYASLYCKRENTDLRVMMSLTTLLVLYALYQQISDGLPRTSYTKAIDVWCFFAITFIFTMVIFHVLVDLTGKISYGLRRRRHVSIPKEVSWSVDEPKPKKGSRSMVAARIIYAIIVFIFLVIYWTVVITNIEY</sequence>
<dbReference type="GO" id="GO:0099095">
    <property type="term" value="F:ligand-gated monoatomic anion channel activity"/>
    <property type="evidence" value="ECO:0007669"/>
    <property type="project" value="UniProtKB-ARBA"/>
</dbReference>
<dbReference type="SUPFAM" id="SSF57424">
    <property type="entry name" value="LDL receptor-like module"/>
    <property type="match status" value="1"/>
</dbReference>